<dbReference type="OrthoDB" id="69177at2759"/>
<evidence type="ECO:0000256" key="3">
    <source>
        <dbReference type="ARBA" id="ARBA00022679"/>
    </source>
</evidence>
<comment type="similarity">
    <text evidence="1">Belongs to the glycosyltransferase 25 family.</text>
</comment>
<proteinExistence type="inferred from homology"/>
<dbReference type="AlphaFoldDB" id="A0A1Y3BB86"/>
<evidence type="ECO:0000313" key="5">
    <source>
        <dbReference type="Proteomes" id="UP000194236"/>
    </source>
</evidence>
<dbReference type="InterPro" id="IPR050757">
    <property type="entry name" value="Collagen_mod_GT25"/>
</dbReference>
<accession>A0A1Y3BB86</accession>
<organism evidence="4 5">
    <name type="scientific">Euroglyphus maynei</name>
    <name type="common">Mayne's house dust mite</name>
    <dbReference type="NCBI Taxonomy" id="6958"/>
    <lineage>
        <taxon>Eukaryota</taxon>
        <taxon>Metazoa</taxon>
        <taxon>Ecdysozoa</taxon>
        <taxon>Arthropoda</taxon>
        <taxon>Chelicerata</taxon>
        <taxon>Arachnida</taxon>
        <taxon>Acari</taxon>
        <taxon>Acariformes</taxon>
        <taxon>Sarcoptiformes</taxon>
        <taxon>Astigmata</taxon>
        <taxon>Psoroptidia</taxon>
        <taxon>Analgoidea</taxon>
        <taxon>Pyroglyphidae</taxon>
        <taxon>Pyroglyphinae</taxon>
        <taxon>Euroglyphus</taxon>
    </lineage>
</organism>
<name>A0A1Y3BB86_EURMA</name>
<sequence length="75" mass="8951">DECQRINCDYLFVVDSDARLTNPQTLRHLIEANRSIIAPMLVRPKEYWSNFWGTITNDGYYSRSHDYVQIIKNER</sequence>
<feature type="non-terminal residue" evidence="4">
    <location>
        <position position="75"/>
    </location>
</feature>
<keyword evidence="5" id="KW-1185">Reference proteome</keyword>
<dbReference type="EMBL" id="MUJZ01034111">
    <property type="protein sequence ID" value="OTF77143.1"/>
    <property type="molecule type" value="Genomic_DNA"/>
</dbReference>
<protein>
    <submittedName>
        <fullName evidence="4">Uncharacterized protein</fullName>
    </submittedName>
</protein>
<dbReference type="Proteomes" id="UP000194236">
    <property type="component" value="Unassembled WGS sequence"/>
</dbReference>
<keyword evidence="2" id="KW-0328">Glycosyltransferase</keyword>
<evidence type="ECO:0000256" key="1">
    <source>
        <dbReference type="ARBA" id="ARBA00006721"/>
    </source>
</evidence>
<evidence type="ECO:0000313" key="4">
    <source>
        <dbReference type="EMBL" id="OTF77143.1"/>
    </source>
</evidence>
<dbReference type="PANTHER" id="PTHR10730:SF53">
    <property type="entry name" value="GLYCOSYLTRANSFERASE 25 FAMILY MEMBER"/>
    <property type="match status" value="1"/>
</dbReference>
<reference evidence="4 5" key="1">
    <citation type="submission" date="2017-03" db="EMBL/GenBank/DDBJ databases">
        <title>Genome Survey of Euroglyphus maynei.</title>
        <authorList>
            <person name="Arlian L.G."/>
            <person name="Morgan M.S."/>
            <person name="Rider S.D."/>
        </authorList>
    </citation>
    <scope>NUCLEOTIDE SEQUENCE [LARGE SCALE GENOMIC DNA]</scope>
    <source>
        <strain evidence="4">Arlian Lab</strain>
        <tissue evidence="4">Whole body</tissue>
    </source>
</reference>
<gene>
    <name evidence="4" type="ORF">BLA29_014420</name>
</gene>
<evidence type="ECO:0000256" key="2">
    <source>
        <dbReference type="ARBA" id="ARBA00022676"/>
    </source>
</evidence>
<dbReference type="PANTHER" id="PTHR10730">
    <property type="entry name" value="PROCOLLAGEN-LYSINE,2-OXOGLUTARATE 5-DIOXYGENASE/GLYCOSYLTRANSFERASE 25 FAMILY MEMBER"/>
    <property type="match status" value="1"/>
</dbReference>
<dbReference type="GO" id="GO:0016740">
    <property type="term" value="F:transferase activity"/>
    <property type="evidence" value="ECO:0007669"/>
    <property type="project" value="UniProtKB-KW"/>
</dbReference>
<feature type="non-terminal residue" evidence="4">
    <location>
        <position position="1"/>
    </location>
</feature>
<comment type="caution">
    <text evidence="4">The sequence shown here is derived from an EMBL/GenBank/DDBJ whole genome shotgun (WGS) entry which is preliminary data.</text>
</comment>
<keyword evidence="3" id="KW-0808">Transferase</keyword>